<reference evidence="4 5" key="1">
    <citation type="submission" date="2019-12" db="EMBL/GenBank/DDBJ databases">
        <title>Nocardia macrotermitis sp. nov. and Nocardia aurantia sp. nov., isolated from the gut of the fungus growing-termite Macrotermes natalensis.</title>
        <authorList>
            <person name="Christine B."/>
            <person name="Rene B."/>
        </authorList>
    </citation>
    <scope>NUCLEOTIDE SEQUENCE [LARGE SCALE GENOMIC DNA]</scope>
    <source>
        <strain evidence="4 5">DSM 102126</strain>
    </source>
</reference>
<dbReference type="GO" id="GO:0005975">
    <property type="term" value="P:carbohydrate metabolic process"/>
    <property type="evidence" value="ECO:0007669"/>
    <property type="project" value="UniProtKB-ARBA"/>
</dbReference>
<dbReference type="RefSeq" id="WP_161105372.1">
    <property type="nucleotide sequence ID" value="NZ_JBHLYI010000024.1"/>
</dbReference>
<evidence type="ECO:0000256" key="2">
    <source>
        <dbReference type="SAM" id="SignalP"/>
    </source>
</evidence>
<sequence length="536" mass="58072">MRRRKRTGTGTGTAVLAGAAAAVLLAGAAGCGFGGGEGAAEAARVPAAGASAECPAVPAPGDDPARQVRGMWITTVGGADWPAGARTVKAQQDRYRKLLDTAQAMRFNTVFVQIRPDGDAFYPSPYEPWSQWITGTAGKDPGWDVLGFMVKEAHARDLEFHAWFNPYRVANDPDRSKLAPSSPARKHPDWVHAYGDGLWYDPGLPQVRDLVTRAVMDVVGKYDVDGVHFDDYFYPYPEDGKDYPDKAAYKAYGHGLGKAAWRRENVDGLVRDLDARIHRAKPWLRFGISPFGVWRNASTDPGGSKTSALQSYDDQYADTRRWVKEGWLDYVTPQLYWPIGDPRADYRTLVAWWSDLVRGTGVQLTIGQAAYRVGEGGAWRRAGELSRHLALNARYPQVRGDVFFSAADVAANRAGFAAKLRADHYGRPALLPPAPGGAAPPGVRNVTAVPAEGPGVRVQWRTQDSAASYAVYRVDGTGPACAPVRPDRLLASVRGGGVLDATAEPGRTYTYYVTALDRRHHESAPARAATATAAHG</sequence>
<dbReference type="Gene3D" id="2.60.40.10">
    <property type="entry name" value="Immunoglobulins"/>
    <property type="match status" value="1"/>
</dbReference>
<dbReference type="EMBL" id="WUTW01000006">
    <property type="protein sequence ID" value="MXQ67179.1"/>
    <property type="molecule type" value="Genomic_DNA"/>
</dbReference>
<dbReference type="InterPro" id="IPR003790">
    <property type="entry name" value="GHL10"/>
</dbReference>
<organism evidence="4 5">
    <name type="scientific">Actinomadura rayongensis</name>
    <dbReference type="NCBI Taxonomy" id="1429076"/>
    <lineage>
        <taxon>Bacteria</taxon>
        <taxon>Bacillati</taxon>
        <taxon>Actinomycetota</taxon>
        <taxon>Actinomycetes</taxon>
        <taxon>Streptosporangiales</taxon>
        <taxon>Thermomonosporaceae</taxon>
        <taxon>Actinomadura</taxon>
    </lineage>
</organism>
<dbReference type="InterPro" id="IPR013783">
    <property type="entry name" value="Ig-like_fold"/>
</dbReference>
<feature type="signal peptide" evidence="2">
    <location>
        <begin position="1"/>
        <end position="28"/>
    </location>
</feature>
<dbReference type="Pfam" id="PF02638">
    <property type="entry name" value="GHL10"/>
    <property type="match status" value="1"/>
</dbReference>
<dbReference type="InterPro" id="IPR017853">
    <property type="entry name" value="GH"/>
</dbReference>
<dbReference type="PROSITE" id="PS51257">
    <property type="entry name" value="PROKAR_LIPOPROTEIN"/>
    <property type="match status" value="1"/>
</dbReference>
<evidence type="ECO:0000313" key="5">
    <source>
        <dbReference type="Proteomes" id="UP000431901"/>
    </source>
</evidence>
<dbReference type="InterPro" id="IPR052177">
    <property type="entry name" value="Divisome_Glycosyl_Hydrolase"/>
</dbReference>
<dbReference type="PANTHER" id="PTHR43405">
    <property type="entry name" value="GLYCOSYL HYDROLASE DIGH"/>
    <property type="match status" value="1"/>
</dbReference>
<keyword evidence="5" id="KW-1185">Reference proteome</keyword>
<comment type="caution">
    <text evidence="4">The sequence shown here is derived from an EMBL/GenBank/DDBJ whole genome shotgun (WGS) entry which is preliminary data.</text>
</comment>
<evidence type="ECO:0000313" key="4">
    <source>
        <dbReference type="EMBL" id="MXQ67179.1"/>
    </source>
</evidence>
<name>A0A6I4W8S4_9ACTN</name>
<feature type="chain" id="PRO_5038721747" evidence="2">
    <location>
        <begin position="29"/>
        <end position="536"/>
    </location>
</feature>
<feature type="domain" description="Glycosyl hydrolase-like 10" evidence="3">
    <location>
        <begin position="68"/>
        <end position="375"/>
    </location>
</feature>
<dbReference type="GO" id="GO:0016787">
    <property type="term" value="F:hydrolase activity"/>
    <property type="evidence" value="ECO:0007669"/>
    <property type="project" value="UniProtKB-KW"/>
</dbReference>
<dbReference type="Gene3D" id="3.20.20.80">
    <property type="entry name" value="Glycosidases"/>
    <property type="match status" value="1"/>
</dbReference>
<evidence type="ECO:0000259" key="3">
    <source>
        <dbReference type="Pfam" id="PF02638"/>
    </source>
</evidence>
<keyword evidence="1 2" id="KW-0732">Signal</keyword>
<dbReference type="Proteomes" id="UP000431901">
    <property type="component" value="Unassembled WGS sequence"/>
</dbReference>
<dbReference type="OrthoDB" id="9773203at2"/>
<dbReference type="PANTHER" id="PTHR43405:SF1">
    <property type="entry name" value="GLYCOSYL HYDROLASE DIGH"/>
    <property type="match status" value="1"/>
</dbReference>
<proteinExistence type="predicted"/>
<evidence type="ECO:0000256" key="1">
    <source>
        <dbReference type="ARBA" id="ARBA00022729"/>
    </source>
</evidence>
<gene>
    <name evidence="4" type="ORF">GQ466_24485</name>
</gene>
<keyword evidence="4" id="KW-0378">Hydrolase</keyword>
<protein>
    <submittedName>
        <fullName evidence="4">Family 10 glycosylhydrolase</fullName>
    </submittedName>
</protein>
<dbReference type="SUPFAM" id="SSF51445">
    <property type="entry name" value="(Trans)glycosidases"/>
    <property type="match status" value="1"/>
</dbReference>
<dbReference type="AlphaFoldDB" id="A0A6I4W8S4"/>
<accession>A0A6I4W8S4</accession>